<evidence type="ECO:0000259" key="1">
    <source>
        <dbReference type="Pfam" id="PF04993"/>
    </source>
</evidence>
<dbReference type="RefSeq" id="WP_091052847.1">
    <property type="nucleotide sequence ID" value="NZ_FNGF01000006.1"/>
</dbReference>
<dbReference type="STRING" id="380244.SAMN05216298_3897"/>
<dbReference type="Proteomes" id="UP000198662">
    <property type="component" value="Unassembled WGS sequence"/>
</dbReference>
<dbReference type="OrthoDB" id="214902at2"/>
<reference evidence="3" key="1">
    <citation type="submission" date="2016-10" db="EMBL/GenBank/DDBJ databases">
        <authorList>
            <person name="Varghese N."/>
            <person name="Submissions S."/>
        </authorList>
    </citation>
    <scope>NUCLEOTIDE SEQUENCE [LARGE SCALE GENOMIC DNA]</scope>
    <source>
        <strain evidence="3">CGMCC 4.3147</strain>
    </source>
</reference>
<feature type="domain" description="TfoX N-terminal" evidence="1">
    <location>
        <begin position="18"/>
        <end position="104"/>
    </location>
</feature>
<dbReference type="EMBL" id="FNGF01000006">
    <property type="protein sequence ID" value="SDL45709.1"/>
    <property type="molecule type" value="Genomic_DNA"/>
</dbReference>
<accession>A0A1G9K7S1</accession>
<dbReference type="InterPro" id="IPR007076">
    <property type="entry name" value="TfoX_N"/>
</dbReference>
<dbReference type="AlphaFoldDB" id="A0A1G9K7S1"/>
<organism evidence="2 3">
    <name type="scientific">Glycomyces sambucus</name>
    <dbReference type="NCBI Taxonomy" id="380244"/>
    <lineage>
        <taxon>Bacteria</taxon>
        <taxon>Bacillati</taxon>
        <taxon>Actinomycetota</taxon>
        <taxon>Actinomycetes</taxon>
        <taxon>Glycomycetales</taxon>
        <taxon>Glycomycetaceae</taxon>
        <taxon>Glycomyces</taxon>
    </lineage>
</organism>
<dbReference type="Gene3D" id="3.30.1460.30">
    <property type="entry name" value="YgaC/TfoX-N like chaperone"/>
    <property type="match status" value="1"/>
</dbReference>
<dbReference type="Pfam" id="PF04993">
    <property type="entry name" value="TfoX_N"/>
    <property type="match status" value="1"/>
</dbReference>
<proteinExistence type="predicted"/>
<evidence type="ECO:0000313" key="2">
    <source>
        <dbReference type="EMBL" id="SDL45709.1"/>
    </source>
</evidence>
<name>A0A1G9K7S1_9ACTN</name>
<evidence type="ECO:0000313" key="3">
    <source>
        <dbReference type="Proteomes" id="UP000198662"/>
    </source>
</evidence>
<keyword evidence="3" id="KW-1185">Reference proteome</keyword>
<gene>
    <name evidence="2" type="ORF">SAMN05216298_3897</name>
</gene>
<dbReference type="SUPFAM" id="SSF159894">
    <property type="entry name" value="YgaC/TfoX-N like"/>
    <property type="match status" value="1"/>
</dbReference>
<protein>
    <submittedName>
        <fullName evidence="2">TfoX N-terminal domain-containing protein</fullName>
    </submittedName>
</protein>
<sequence>MAYDEGLADRIRDAFDNRPYVFERKMFGGLGWMVHGNMAAAALGAGGAMVRVGKDDYADLLAEPGAGPMVMGGRTVTGWIRLGDDICASDVELREWIERGIAFAETLPRK</sequence>